<dbReference type="PROSITE" id="PS50097">
    <property type="entry name" value="BTB"/>
    <property type="match status" value="1"/>
</dbReference>
<protein>
    <recommendedName>
        <fullName evidence="1">BTB domain-containing protein</fullName>
    </recommendedName>
</protein>
<accession>A0ABR3T811</accession>
<reference evidence="2 3" key="1">
    <citation type="journal article" date="2023" name="Plant Dis.">
        <title>First Report of Diplodia intermedia Causing Canker and Dieback Diseases on Apple Trees in Canada.</title>
        <authorList>
            <person name="Ellouze W."/>
            <person name="Ilyukhin E."/>
            <person name="Sulman M."/>
            <person name="Ali S."/>
        </authorList>
    </citation>
    <scope>NUCLEOTIDE SEQUENCE [LARGE SCALE GENOMIC DNA]</scope>
    <source>
        <strain evidence="2 3">M45-28</strain>
    </source>
</reference>
<dbReference type="InterPro" id="IPR000210">
    <property type="entry name" value="BTB/POZ_dom"/>
</dbReference>
<dbReference type="Pfam" id="PF00651">
    <property type="entry name" value="BTB"/>
    <property type="match status" value="1"/>
</dbReference>
<dbReference type="PANTHER" id="PTHR47843">
    <property type="entry name" value="BTB DOMAIN-CONTAINING PROTEIN-RELATED"/>
    <property type="match status" value="1"/>
</dbReference>
<comment type="caution">
    <text evidence="2">The sequence shown here is derived from an EMBL/GenBank/DDBJ whole genome shotgun (WGS) entry which is preliminary data.</text>
</comment>
<dbReference type="PANTHER" id="PTHR47843:SF5">
    <property type="entry name" value="BTB_POZ DOMAIN PROTEIN"/>
    <property type="match status" value="1"/>
</dbReference>
<proteinExistence type="predicted"/>
<sequence>MASRGIVDDPAADLKKGMLDHFNRGLRKDASTDVILFCWGHIFHVHRNVLTWQCKFFKNAFNPTLGFKEARSGEIEMNEDYYDNIYALLEYLYTYDYKVVLSGEEHGPVPELRFHVKIYATADRYDVPKLKNLARTKFSQTLENARIHDVQDGLYKVLKDVYTTTPDTDRGLRDLVLQYCASHNEMVLGKRKFVKTADRLPGFWKEVCRNMLEVVNEDPNLYCCIECGYTEECCAACEPFCNSCGRVFSSTDIVADSDVDSDSSLEGTIRAGESVQGEPVFSSITSTAKRVPLTLKAAQESTTGIIHMDDEPTQLIESFLQFFYTGNYKPHFTLSSCSSLDDSASKLINFHIAMYQLAEKYTVGALQPVAARHFAAALHLLDLYTPSRFDAHAIDLLHAVYTSTLRSRGPHLREHVTAAVFQTNPLRRRLVQSRAFVALADAHPEIWKDFLTGVLGLVHISADADVVGDVSCYDVSFDDGEEGIAIPPWSPRGPFAAPFALVDVDRLRRTCEDVPEDRRAWTRAVLMLVRREEEDCLGHRLYEAVLTWRMNGLRRSARPAAYWKRWVRALMGAQCDPKAYRCEGGGGCGDVFEWALPTKAAREDLWPCRACWEVKKTIDEWEDCVVFGDGEGEGEGESMIVDD</sequence>
<dbReference type="Gene3D" id="3.30.710.10">
    <property type="entry name" value="Potassium Channel Kv1.1, Chain A"/>
    <property type="match status" value="2"/>
</dbReference>
<dbReference type="Proteomes" id="UP001521184">
    <property type="component" value="Unassembled WGS sequence"/>
</dbReference>
<dbReference type="SMART" id="SM00225">
    <property type="entry name" value="BTB"/>
    <property type="match status" value="1"/>
</dbReference>
<dbReference type="SUPFAM" id="SSF54695">
    <property type="entry name" value="POZ domain"/>
    <property type="match status" value="1"/>
</dbReference>
<keyword evidence="3" id="KW-1185">Reference proteome</keyword>
<evidence type="ECO:0000313" key="3">
    <source>
        <dbReference type="Proteomes" id="UP001521184"/>
    </source>
</evidence>
<feature type="domain" description="BTB" evidence="1">
    <location>
        <begin position="32"/>
        <end position="101"/>
    </location>
</feature>
<name>A0ABR3T811_9PEZI</name>
<dbReference type="EMBL" id="JAKEKT020000112">
    <property type="protein sequence ID" value="KAL1635680.1"/>
    <property type="molecule type" value="Genomic_DNA"/>
</dbReference>
<dbReference type="CDD" id="cd18186">
    <property type="entry name" value="BTB_POZ_ZBTB_KLHL-like"/>
    <property type="match status" value="1"/>
</dbReference>
<organism evidence="2 3">
    <name type="scientific">Diplodia intermedia</name>
    <dbReference type="NCBI Taxonomy" id="856260"/>
    <lineage>
        <taxon>Eukaryota</taxon>
        <taxon>Fungi</taxon>
        <taxon>Dikarya</taxon>
        <taxon>Ascomycota</taxon>
        <taxon>Pezizomycotina</taxon>
        <taxon>Dothideomycetes</taxon>
        <taxon>Dothideomycetes incertae sedis</taxon>
        <taxon>Botryosphaeriales</taxon>
        <taxon>Botryosphaeriaceae</taxon>
        <taxon>Diplodia</taxon>
    </lineage>
</organism>
<evidence type="ECO:0000313" key="2">
    <source>
        <dbReference type="EMBL" id="KAL1635680.1"/>
    </source>
</evidence>
<evidence type="ECO:0000259" key="1">
    <source>
        <dbReference type="PROSITE" id="PS50097"/>
    </source>
</evidence>
<gene>
    <name evidence="2" type="ORF">SLS58_010183</name>
</gene>
<dbReference type="InterPro" id="IPR011333">
    <property type="entry name" value="SKP1/BTB/POZ_sf"/>
</dbReference>